<dbReference type="GO" id="GO:0004519">
    <property type="term" value="F:endonuclease activity"/>
    <property type="evidence" value="ECO:0007669"/>
    <property type="project" value="UniProtKB-KW"/>
</dbReference>
<organism evidence="3 4">
    <name type="scientific">Gottschalkia purinilytica</name>
    <name type="common">Clostridium purinilyticum</name>
    <dbReference type="NCBI Taxonomy" id="1503"/>
    <lineage>
        <taxon>Bacteria</taxon>
        <taxon>Bacillati</taxon>
        <taxon>Bacillota</taxon>
        <taxon>Tissierellia</taxon>
        <taxon>Tissierellales</taxon>
        <taxon>Gottschalkiaceae</taxon>
        <taxon>Gottschalkia</taxon>
    </lineage>
</organism>
<reference evidence="4" key="1">
    <citation type="submission" date="2015-07" db="EMBL/GenBank/DDBJ databases">
        <title>Draft genome sequence of the purine-degrading Gottschalkia purinilyticum DSM 1384 (formerly Clostridium purinilyticum).</title>
        <authorList>
            <person name="Poehlein A."/>
            <person name="Schiel-Bengelsdorf B."/>
            <person name="Bengelsdorf F.R."/>
            <person name="Daniel R."/>
            <person name="Duerre P."/>
        </authorList>
    </citation>
    <scope>NUCLEOTIDE SEQUENCE [LARGE SCALE GENOMIC DNA]</scope>
    <source>
        <strain evidence="4">DSM 1384</strain>
    </source>
</reference>
<evidence type="ECO:0000313" key="3">
    <source>
        <dbReference type="EMBL" id="KNF07843.1"/>
    </source>
</evidence>
<evidence type="ECO:0000259" key="1">
    <source>
        <dbReference type="Pfam" id="PF01844"/>
    </source>
</evidence>
<keyword evidence="3" id="KW-0378">Hydrolase</keyword>
<dbReference type="AlphaFoldDB" id="A0A0L0W8E3"/>
<feature type="domain" description="Type IV methyl-directed restriction enzyme EcoKMcrB subunit DNA-binding" evidence="2">
    <location>
        <begin position="2"/>
        <end position="112"/>
    </location>
</feature>
<dbReference type="CDD" id="cd00085">
    <property type="entry name" value="HNHc"/>
    <property type="match status" value="1"/>
</dbReference>
<dbReference type="InterPro" id="IPR003615">
    <property type="entry name" value="HNH_nuc"/>
</dbReference>
<name>A0A0L0W8E3_GOTPU</name>
<evidence type="ECO:0000313" key="4">
    <source>
        <dbReference type="Proteomes" id="UP000037267"/>
    </source>
</evidence>
<comment type="caution">
    <text evidence="3">The sequence shown here is derived from an EMBL/GenBank/DDBJ whole genome shotgun (WGS) entry which is preliminary data.</text>
</comment>
<dbReference type="GO" id="GO:0008270">
    <property type="term" value="F:zinc ion binding"/>
    <property type="evidence" value="ECO:0007669"/>
    <property type="project" value="InterPro"/>
</dbReference>
<dbReference type="Pfam" id="PF01844">
    <property type="entry name" value="HNH"/>
    <property type="match status" value="1"/>
</dbReference>
<dbReference type="InterPro" id="IPR002711">
    <property type="entry name" value="HNH"/>
</dbReference>
<dbReference type="Pfam" id="PF12102">
    <property type="entry name" value="MrcB_N"/>
    <property type="match status" value="1"/>
</dbReference>
<sequence length="286" mass="33710">MKGYYIVYLFISDMSGLYLSLNQVYTYFKENYKSTIAREKIEYVALKYRRIIKSKLEGFNCIQIDLKSKKDLALGYEKGHICGKFYDANSLPSKKEMINDLRNLIGVYRELKGNLSYGTSYEQLLNEIILIEDNTIDSAEEEFQFITYEKKPNIYIVDMPKDISGKEKSNILRWDRDPQVAANALYSAQNLCEVDSSHKYFISKRTNKYYSEAHHLIPIKFQFKFKYSLDVESNVISLCSVCHKKLHYGRIEDIEDELKVLYKNRKDRLSKCKIDISFDELIECYK</sequence>
<dbReference type="EMBL" id="LGSS01000011">
    <property type="protein sequence ID" value="KNF07843.1"/>
    <property type="molecule type" value="Genomic_DNA"/>
</dbReference>
<dbReference type="GO" id="GO:0003676">
    <property type="term" value="F:nucleic acid binding"/>
    <property type="evidence" value="ECO:0007669"/>
    <property type="project" value="InterPro"/>
</dbReference>
<feature type="domain" description="HNH" evidence="1">
    <location>
        <begin position="209"/>
        <end position="248"/>
    </location>
</feature>
<dbReference type="OrthoDB" id="9779761at2"/>
<keyword evidence="3" id="KW-0540">Nuclease</keyword>
<dbReference type="PATRIC" id="fig|1503.3.peg.172"/>
<protein>
    <submittedName>
        <fullName evidence="3">Putative restriction endonuclease</fullName>
    </submittedName>
</protein>
<accession>A0A0L0W8E3</accession>
<gene>
    <name evidence="3" type="ORF">CLPU_11c00110</name>
</gene>
<keyword evidence="3" id="KW-0255">Endonuclease</keyword>
<proteinExistence type="predicted"/>
<evidence type="ECO:0000259" key="2">
    <source>
        <dbReference type="Pfam" id="PF12102"/>
    </source>
</evidence>
<dbReference type="InterPro" id="IPR021961">
    <property type="entry name" value="McrB_DNA-bd"/>
</dbReference>
<dbReference type="Proteomes" id="UP000037267">
    <property type="component" value="Unassembled WGS sequence"/>
</dbReference>
<dbReference type="Gene3D" id="3.30.920.90">
    <property type="match status" value="1"/>
</dbReference>
<keyword evidence="4" id="KW-1185">Reference proteome</keyword>